<keyword evidence="5 6" id="KW-0472">Membrane</keyword>
<dbReference type="GO" id="GO:0042910">
    <property type="term" value="F:xenobiotic transmembrane transporter activity"/>
    <property type="evidence" value="ECO:0007669"/>
    <property type="project" value="InterPro"/>
</dbReference>
<dbReference type="Proteomes" id="UP000294980">
    <property type="component" value="Unassembled WGS sequence"/>
</dbReference>
<dbReference type="GO" id="GO:0005886">
    <property type="term" value="C:plasma membrane"/>
    <property type="evidence" value="ECO:0007669"/>
    <property type="project" value="TreeGrafter"/>
</dbReference>
<evidence type="ECO:0000313" key="8">
    <source>
        <dbReference type="Proteomes" id="UP000294980"/>
    </source>
</evidence>
<feature type="transmembrane region" description="Helical" evidence="6">
    <location>
        <begin position="12"/>
        <end position="31"/>
    </location>
</feature>
<evidence type="ECO:0000256" key="1">
    <source>
        <dbReference type="ARBA" id="ARBA00004141"/>
    </source>
</evidence>
<protein>
    <submittedName>
        <fullName evidence="7">MATE family multidrug resistance protein</fullName>
    </submittedName>
</protein>
<evidence type="ECO:0000256" key="2">
    <source>
        <dbReference type="ARBA" id="ARBA00010199"/>
    </source>
</evidence>
<gene>
    <name evidence="7" type="ORF">EV688_11612</name>
</gene>
<dbReference type="InterPro" id="IPR002528">
    <property type="entry name" value="MATE_fam"/>
</dbReference>
<feature type="transmembrane region" description="Helical" evidence="6">
    <location>
        <begin position="242"/>
        <end position="260"/>
    </location>
</feature>
<feature type="transmembrane region" description="Helical" evidence="6">
    <location>
        <begin position="272"/>
        <end position="291"/>
    </location>
</feature>
<sequence>MDAIRNLDRNIWMIAWPAILSNISIPILGLVDAAMLGHLQDTRYLAAVALGGAILSFLYWGFGFLRMGTTGHVARARGAGDDSLAFLVLARSAALGLAIALVVMLLGPAWIRLGLAVMQPAESLSGHASAYMGIRLLSAPAVLITYAIVGWFIGCQNTRWPMVILLLTNTVNILLDSLFIIGMGLNSDGAAMATVCAEYCGLLLGLFAVYRAAPQFPGIRELRAGMTDRRAYGTLWRSNRNLLVRTLSLLACFAFFTAMGEKLGQDVVAANALMLQFLLFAAFALDGVAYAAEGMAGSRLGARDLAGFYRVVSRCALWSAAGAGIISLVVAMAQPVLLPLLSDIDGVRQILADVHVWLILLPLLAAPSYLLDGVFIGAAETRPLMTTMLFSALMVYLPVWYFTREFGNHGLWLAFALFNAARGVSLAWVFRRFSRRGRWLAGTDAARSVTPLTG</sequence>
<feature type="transmembrane region" description="Helical" evidence="6">
    <location>
        <begin position="409"/>
        <end position="430"/>
    </location>
</feature>
<reference evidence="7 8" key="1">
    <citation type="submission" date="2019-03" db="EMBL/GenBank/DDBJ databases">
        <title>Genomic Encyclopedia of Type Strains, Phase IV (KMG-IV): sequencing the most valuable type-strain genomes for metagenomic binning, comparative biology and taxonomic classification.</title>
        <authorList>
            <person name="Goeker M."/>
        </authorList>
    </citation>
    <scope>NUCLEOTIDE SEQUENCE [LARGE SCALE GENOMIC DNA]</scope>
    <source>
        <strain evidence="7 8">DSM 23344</strain>
    </source>
</reference>
<dbReference type="Pfam" id="PF01554">
    <property type="entry name" value="MatE"/>
    <property type="match status" value="2"/>
</dbReference>
<feature type="transmembrane region" description="Helical" evidence="6">
    <location>
        <begin position="131"/>
        <end position="153"/>
    </location>
</feature>
<dbReference type="RefSeq" id="WP_117319165.1">
    <property type="nucleotide sequence ID" value="NZ_QQSW01000020.1"/>
</dbReference>
<organism evidence="7 8">
    <name type="scientific">Chromatocurvus halotolerans</name>
    <dbReference type="NCBI Taxonomy" id="1132028"/>
    <lineage>
        <taxon>Bacteria</taxon>
        <taxon>Pseudomonadati</taxon>
        <taxon>Pseudomonadota</taxon>
        <taxon>Gammaproteobacteria</taxon>
        <taxon>Cellvibrionales</taxon>
        <taxon>Halieaceae</taxon>
        <taxon>Chromatocurvus</taxon>
    </lineage>
</organism>
<comment type="subcellular location">
    <subcellularLocation>
        <location evidence="1">Membrane</location>
        <topology evidence="1">Multi-pass membrane protein</topology>
    </subcellularLocation>
</comment>
<feature type="transmembrane region" description="Helical" evidence="6">
    <location>
        <begin position="86"/>
        <end position="111"/>
    </location>
</feature>
<evidence type="ECO:0000313" key="7">
    <source>
        <dbReference type="EMBL" id="TCO73176.1"/>
    </source>
</evidence>
<feature type="transmembrane region" description="Helical" evidence="6">
    <location>
        <begin position="43"/>
        <end position="65"/>
    </location>
</feature>
<comment type="similarity">
    <text evidence="2">Belongs to the multi antimicrobial extrusion (MATE) (TC 2.A.66.1) family.</text>
</comment>
<feature type="transmembrane region" description="Helical" evidence="6">
    <location>
        <begin position="354"/>
        <end position="371"/>
    </location>
</feature>
<dbReference type="AlphaFoldDB" id="A0A4R2KQG8"/>
<dbReference type="PANTHER" id="PTHR42893:SF46">
    <property type="entry name" value="PROTEIN DETOXIFICATION 44, CHLOROPLASTIC"/>
    <property type="match status" value="1"/>
</dbReference>
<proteinExistence type="inferred from homology"/>
<feature type="transmembrane region" description="Helical" evidence="6">
    <location>
        <begin position="383"/>
        <end position="403"/>
    </location>
</feature>
<keyword evidence="4 6" id="KW-1133">Transmembrane helix</keyword>
<evidence type="ECO:0000256" key="4">
    <source>
        <dbReference type="ARBA" id="ARBA00022989"/>
    </source>
</evidence>
<dbReference type="GO" id="GO:0015297">
    <property type="term" value="F:antiporter activity"/>
    <property type="evidence" value="ECO:0007669"/>
    <property type="project" value="InterPro"/>
</dbReference>
<keyword evidence="3 6" id="KW-0812">Transmembrane</keyword>
<evidence type="ECO:0000256" key="5">
    <source>
        <dbReference type="ARBA" id="ARBA00023136"/>
    </source>
</evidence>
<evidence type="ECO:0000256" key="6">
    <source>
        <dbReference type="SAM" id="Phobius"/>
    </source>
</evidence>
<comment type="caution">
    <text evidence="7">The sequence shown here is derived from an EMBL/GenBank/DDBJ whole genome shotgun (WGS) entry which is preliminary data.</text>
</comment>
<feature type="transmembrane region" description="Helical" evidence="6">
    <location>
        <begin position="311"/>
        <end position="334"/>
    </location>
</feature>
<dbReference type="PANTHER" id="PTHR42893">
    <property type="entry name" value="PROTEIN DETOXIFICATION 44, CHLOROPLASTIC-RELATED"/>
    <property type="match status" value="1"/>
</dbReference>
<feature type="transmembrane region" description="Helical" evidence="6">
    <location>
        <begin position="191"/>
        <end position="213"/>
    </location>
</feature>
<accession>A0A4R2KQG8</accession>
<dbReference type="EMBL" id="SLWX01000016">
    <property type="protein sequence ID" value="TCO73176.1"/>
    <property type="molecule type" value="Genomic_DNA"/>
</dbReference>
<dbReference type="CDD" id="cd13136">
    <property type="entry name" value="MATE_DinF_like"/>
    <property type="match status" value="1"/>
</dbReference>
<feature type="transmembrane region" description="Helical" evidence="6">
    <location>
        <begin position="160"/>
        <end position="185"/>
    </location>
</feature>
<evidence type="ECO:0000256" key="3">
    <source>
        <dbReference type="ARBA" id="ARBA00022692"/>
    </source>
</evidence>
<dbReference type="NCBIfam" id="TIGR00797">
    <property type="entry name" value="matE"/>
    <property type="match status" value="1"/>
</dbReference>
<name>A0A4R2KQG8_9GAMM</name>
<keyword evidence="8" id="KW-1185">Reference proteome</keyword>
<dbReference type="OrthoDB" id="9789527at2"/>
<dbReference type="InterPro" id="IPR044644">
    <property type="entry name" value="DinF-like"/>
</dbReference>